<proteinExistence type="predicted"/>
<dbReference type="InterPro" id="IPR019606">
    <property type="entry name" value="GerMN"/>
</dbReference>
<dbReference type="Pfam" id="PF10646">
    <property type="entry name" value="Germane"/>
    <property type="match status" value="1"/>
</dbReference>
<evidence type="ECO:0000313" key="3">
    <source>
        <dbReference type="EMBL" id="OGN00446.1"/>
    </source>
</evidence>
<dbReference type="AlphaFoldDB" id="A0A1F8EK87"/>
<dbReference type="SMART" id="SM00909">
    <property type="entry name" value="Germane"/>
    <property type="match status" value="1"/>
</dbReference>
<organism evidence="3 4">
    <name type="scientific">Candidatus Yanofskybacteria bacterium RIFCSPHIGHO2_01_FULL_41_53</name>
    <dbReference type="NCBI Taxonomy" id="1802663"/>
    <lineage>
        <taxon>Bacteria</taxon>
        <taxon>Candidatus Yanofskyibacteriota</taxon>
    </lineage>
</organism>
<keyword evidence="1" id="KW-1133">Transmembrane helix</keyword>
<evidence type="ECO:0000259" key="2">
    <source>
        <dbReference type="SMART" id="SM00909"/>
    </source>
</evidence>
<dbReference type="Proteomes" id="UP000177117">
    <property type="component" value="Unassembled WGS sequence"/>
</dbReference>
<reference evidence="3 4" key="1">
    <citation type="journal article" date="2016" name="Nat. Commun.">
        <title>Thousands of microbial genomes shed light on interconnected biogeochemical processes in an aquifer system.</title>
        <authorList>
            <person name="Anantharaman K."/>
            <person name="Brown C.T."/>
            <person name="Hug L.A."/>
            <person name="Sharon I."/>
            <person name="Castelle C.J."/>
            <person name="Probst A.J."/>
            <person name="Thomas B.C."/>
            <person name="Singh A."/>
            <person name="Wilkins M.J."/>
            <person name="Karaoz U."/>
            <person name="Brodie E.L."/>
            <person name="Williams K.H."/>
            <person name="Hubbard S.S."/>
            <person name="Banfield J.F."/>
        </authorList>
    </citation>
    <scope>NUCLEOTIDE SEQUENCE [LARGE SCALE GENOMIC DNA]</scope>
</reference>
<dbReference type="EMBL" id="MGJD01000021">
    <property type="protein sequence ID" value="OGN00446.1"/>
    <property type="molecule type" value="Genomic_DNA"/>
</dbReference>
<protein>
    <recommendedName>
        <fullName evidence="2">GerMN domain-containing protein</fullName>
    </recommendedName>
</protein>
<comment type="caution">
    <text evidence="3">The sequence shown here is derived from an EMBL/GenBank/DDBJ whole genome shotgun (WGS) entry which is preliminary data.</text>
</comment>
<evidence type="ECO:0000256" key="1">
    <source>
        <dbReference type="SAM" id="Phobius"/>
    </source>
</evidence>
<gene>
    <name evidence="3" type="ORF">A2650_03605</name>
</gene>
<feature type="transmembrane region" description="Helical" evidence="1">
    <location>
        <begin position="6"/>
        <end position="28"/>
    </location>
</feature>
<feature type="domain" description="GerMN" evidence="2">
    <location>
        <begin position="88"/>
        <end position="179"/>
    </location>
</feature>
<accession>A0A1F8EK87</accession>
<keyword evidence="1" id="KW-0472">Membrane</keyword>
<keyword evidence="1" id="KW-0812">Transmembrane</keyword>
<sequence>MSLRRHQIVIIFFAISIFLITFASSFIFQRIDQRKPPEQVPTQNQVIKIFFSNALEDPETLYCEQTHFVYREVFRLSDGTKSELGELLYLAIAELLKGPVGAEKEEGFFTSINPDTKVNGIVLGEGVARIDFDENLNEGAAGSCKVQAIRSQITETLKQFPEVKEVVISVNGSSEGILEP</sequence>
<name>A0A1F8EK87_9BACT</name>
<evidence type="ECO:0000313" key="4">
    <source>
        <dbReference type="Proteomes" id="UP000177117"/>
    </source>
</evidence>